<protein>
    <submittedName>
        <fullName evidence="2">Uncharacterized protein</fullName>
    </submittedName>
</protein>
<evidence type="ECO:0000313" key="3">
    <source>
        <dbReference type="Proteomes" id="UP000183496"/>
    </source>
</evidence>
<accession>A0AAJ4W546</accession>
<dbReference type="KEGG" id="mpw:MPR_1228"/>
<dbReference type="AlphaFoldDB" id="A0AAJ4W546"/>
<evidence type="ECO:0000256" key="1">
    <source>
        <dbReference type="SAM" id="Coils"/>
    </source>
</evidence>
<dbReference type="EMBL" id="FOFY01000010">
    <property type="protein sequence ID" value="SER18511.1"/>
    <property type="molecule type" value="Genomic_DNA"/>
</dbReference>
<keyword evidence="1" id="KW-0175">Coiled coil</keyword>
<keyword evidence="3" id="KW-1185">Reference proteome</keyword>
<proteinExistence type="predicted"/>
<dbReference type="Proteomes" id="UP000183496">
    <property type="component" value="Unassembled WGS sequence"/>
</dbReference>
<organism evidence="2 3">
    <name type="scientific">Myroides profundi</name>
    <dbReference type="NCBI Taxonomy" id="480520"/>
    <lineage>
        <taxon>Bacteria</taxon>
        <taxon>Pseudomonadati</taxon>
        <taxon>Bacteroidota</taxon>
        <taxon>Flavobacteriia</taxon>
        <taxon>Flavobacteriales</taxon>
        <taxon>Flavobacteriaceae</taxon>
        <taxon>Myroides</taxon>
    </lineage>
</organism>
<comment type="caution">
    <text evidence="2">The sequence shown here is derived from an EMBL/GenBank/DDBJ whole genome shotgun (WGS) entry which is preliminary data.</text>
</comment>
<dbReference type="RefSeq" id="WP_052472646.1">
    <property type="nucleotide sequence ID" value="NZ_CP010817.1"/>
</dbReference>
<gene>
    <name evidence="2" type="ORF">SAMN04488089_110116</name>
</gene>
<name>A0AAJ4W546_MYRPR</name>
<sequence length="176" mass="20201">MSDSSLGHLVAVKEGSFLVDIHSMDEDALSVVIEKELEEIELEEYENQIAKLAGGIIVIEGEVILQEPMCCSDMDSCRDWLAIVDSEEDTWIQLWIGHPWVFYRRREGKVEFSDYTNDMLEDDEIRVKWSIIEEDLVKELEQLDRELAIFKQKISNALIKKGFAEADNMATLMVGV</sequence>
<evidence type="ECO:0000313" key="2">
    <source>
        <dbReference type="EMBL" id="SER18511.1"/>
    </source>
</evidence>
<reference evidence="2 3" key="1">
    <citation type="submission" date="2016-10" db="EMBL/GenBank/DDBJ databases">
        <authorList>
            <person name="Varghese N."/>
            <person name="Submissions S."/>
        </authorList>
    </citation>
    <scope>NUCLEOTIDE SEQUENCE [LARGE SCALE GENOMIC DNA]</scope>
    <source>
        <strain evidence="3">DSM 19823 / KCTC 23066 / CCTCC M 208030 / D25</strain>
    </source>
</reference>
<feature type="coiled-coil region" evidence="1">
    <location>
        <begin position="133"/>
        <end position="160"/>
    </location>
</feature>